<dbReference type="Pfam" id="PF02271">
    <property type="entry name" value="UCR_14kD"/>
    <property type="match status" value="1"/>
</dbReference>
<dbReference type="GO" id="GO:0045275">
    <property type="term" value="C:respiratory chain complex III"/>
    <property type="evidence" value="ECO:0007669"/>
    <property type="project" value="InterPro"/>
</dbReference>
<evidence type="ECO:0000313" key="10">
    <source>
        <dbReference type="EMBL" id="KAF2663810.1"/>
    </source>
</evidence>
<dbReference type="PANTHER" id="PTHR12022:SF0">
    <property type="entry name" value="CYTOCHROME B-C1 COMPLEX SUBUNIT 7"/>
    <property type="match status" value="1"/>
</dbReference>
<keyword evidence="11" id="KW-1185">Reference proteome</keyword>
<evidence type="ECO:0000256" key="7">
    <source>
        <dbReference type="ARBA" id="ARBA00023128"/>
    </source>
</evidence>
<comment type="function">
    <text evidence="9">Component of the ubiquinol-cytochrome c oxidoreductase, a multisubunit transmembrane complex that is part of the mitochondrial electron transport chain which drives oxidative phosphorylation.</text>
</comment>
<sequence length="131" mass="14764">MPLFTKGYTAFTRAVAKPVANSSLLTSMANAIQSAAGYRALGLRADDLIPEENEVVQKALSRLSPQEHYDRVFRLRRGFQLSLAHHLLPPHEQTKPEEDICYLSPYIAEIEAENQEREDLDAVIVERKAKS</sequence>
<comment type="similarity">
    <text evidence="2 9">Belongs to the UQCRB/QCR7 family.</text>
</comment>
<keyword evidence="4 9" id="KW-0679">Respiratory chain</keyword>
<evidence type="ECO:0000256" key="4">
    <source>
        <dbReference type="ARBA" id="ARBA00022660"/>
    </source>
</evidence>
<dbReference type="GO" id="GO:0006122">
    <property type="term" value="P:mitochondrial electron transport, ubiquinol to cytochrome c"/>
    <property type="evidence" value="ECO:0007669"/>
    <property type="project" value="InterPro"/>
</dbReference>
<organism evidence="10 11">
    <name type="scientific">Microthyrium microscopicum</name>
    <dbReference type="NCBI Taxonomy" id="703497"/>
    <lineage>
        <taxon>Eukaryota</taxon>
        <taxon>Fungi</taxon>
        <taxon>Dikarya</taxon>
        <taxon>Ascomycota</taxon>
        <taxon>Pezizomycotina</taxon>
        <taxon>Dothideomycetes</taxon>
        <taxon>Dothideomycetes incertae sedis</taxon>
        <taxon>Microthyriales</taxon>
        <taxon>Microthyriaceae</taxon>
        <taxon>Microthyrium</taxon>
    </lineage>
</organism>
<dbReference type="InterPro" id="IPR036544">
    <property type="entry name" value="QCR7_sf"/>
</dbReference>
<keyword evidence="7 9" id="KW-0496">Mitochondrion</keyword>
<evidence type="ECO:0000256" key="1">
    <source>
        <dbReference type="ARBA" id="ARBA00004443"/>
    </source>
</evidence>
<name>A0A6A6TVP6_9PEZI</name>
<dbReference type="FunFam" id="1.10.1090.10:FF:000001">
    <property type="entry name" value="Cytochrome b-c1 complex subunit 7"/>
    <property type="match status" value="1"/>
</dbReference>
<dbReference type="SUPFAM" id="SSF81524">
    <property type="entry name" value="14 kDa protein of cytochrome bc1 complex (Ubiquinol-cytochrome c reductase)"/>
    <property type="match status" value="1"/>
</dbReference>
<dbReference type="InterPro" id="IPR003197">
    <property type="entry name" value="QCR7"/>
</dbReference>
<dbReference type="Gene3D" id="1.10.1090.10">
    <property type="entry name" value="Cytochrome b-c1 complex subunit 7"/>
    <property type="match status" value="1"/>
</dbReference>
<evidence type="ECO:0000256" key="6">
    <source>
        <dbReference type="ARBA" id="ARBA00022982"/>
    </source>
</evidence>
<dbReference type="AlphaFoldDB" id="A0A6A6TVP6"/>
<reference evidence="10" key="1">
    <citation type="journal article" date="2020" name="Stud. Mycol.">
        <title>101 Dothideomycetes genomes: a test case for predicting lifestyles and emergence of pathogens.</title>
        <authorList>
            <person name="Haridas S."/>
            <person name="Albert R."/>
            <person name="Binder M."/>
            <person name="Bloem J."/>
            <person name="Labutti K."/>
            <person name="Salamov A."/>
            <person name="Andreopoulos B."/>
            <person name="Baker S."/>
            <person name="Barry K."/>
            <person name="Bills G."/>
            <person name="Bluhm B."/>
            <person name="Cannon C."/>
            <person name="Castanera R."/>
            <person name="Culley D."/>
            <person name="Daum C."/>
            <person name="Ezra D."/>
            <person name="Gonzalez J."/>
            <person name="Henrissat B."/>
            <person name="Kuo A."/>
            <person name="Liang C."/>
            <person name="Lipzen A."/>
            <person name="Lutzoni F."/>
            <person name="Magnuson J."/>
            <person name="Mondo S."/>
            <person name="Nolan M."/>
            <person name="Ohm R."/>
            <person name="Pangilinan J."/>
            <person name="Park H.-J."/>
            <person name="Ramirez L."/>
            <person name="Alfaro M."/>
            <person name="Sun H."/>
            <person name="Tritt A."/>
            <person name="Yoshinaga Y."/>
            <person name="Zwiers L.-H."/>
            <person name="Turgeon B."/>
            <person name="Goodwin S."/>
            <person name="Spatafora J."/>
            <person name="Crous P."/>
            <person name="Grigoriev I."/>
        </authorList>
    </citation>
    <scope>NUCLEOTIDE SEQUENCE</scope>
    <source>
        <strain evidence="10">CBS 115976</strain>
    </source>
</reference>
<proteinExistence type="inferred from homology"/>
<keyword evidence="6 9" id="KW-0249">Electron transport</keyword>
<keyword evidence="3 9" id="KW-0813">Transport</keyword>
<dbReference type="EMBL" id="MU004244">
    <property type="protein sequence ID" value="KAF2663810.1"/>
    <property type="molecule type" value="Genomic_DNA"/>
</dbReference>
<comment type="subcellular location">
    <subcellularLocation>
        <location evidence="1">Mitochondrion inner membrane</location>
        <topology evidence="1">Peripheral membrane protein</topology>
        <orientation evidence="1">Matrix side</orientation>
    </subcellularLocation>
</comment>
<evidence type="ECO:0000256" key="8">
    <source>
        <dbReference type="ARBA" id="ARBA00023136"/>
    </source>
</evidence>
<dbReference type="PANTHER" id="PTHR12022">
    <property type="entry name" value="UBIQUINOL-CYTOCHROME C REDUCTASE COMPLEX 14 KD PROTEIN"/>
    <property type="match status" value="1"/>
</dbReference>
<evidence type="ECO:0000256" key="9">
    <source>
        <dbReference type="PIRNR" id="PIRNR000022"/>
    </source>
</evidence>
<dbReference type="OrthoDB" id="425749at2759"/>
<keyword evidence="5 9" id="KW-0999">Mitochondrion inner membrane</keyword>
<accession>A0A6A6TVP6</accession>
<evidence type="ECO:0000256" key="5">
    <source>
        <dbReference type="ARBA" id="ARBA00022792"/>
    </source>
</evidence>
<evidence type="ECO:0000313" key="11">
    <source>
        <dbReference type="Proteomes" id="UP000799302"/>
    </source>
</evidence>
<protein>
    <recommendedName>
        <fullName evidence="9">Cytochrome b-c1 complex subunit 7</fullName>
    </recommendedName>
</protein>
<keyword evidence="8 9" id="KW-0472">Membrane</keyword>
<dbReference type="Proteomes" id="UP000799302">
    <property type="component" value="Unassembled WGS sequence"/>
</dbReference>
<evidence type="ECO:0000256" key="3">
    <source>
        <dbReference type="ARBA" id="ARBA00022448"/>
    </source>
</evidence>
<gene>
    <name evidence="10" type="ORF">BT63DRAFT_430078</name>
</gene>
<dbReference type="PIRSF" id="PIRSF000022">
    <property type="entry name" value="Bc1_14K"/>
    <property type="match status" value="1"/>
</dbReference>
<evidence type="ECO:0000256" key="2">
    <source>
        <dbReference type="ARBA" id="ARBA00008554"/>
    </source>
</evidence>
<dbReference type="GO" id="GO:0005743">
    <property type="term" value="C:mitochondrial inner membrane"/>
    <property type="evidence" value="ECO:0007669"/>
    <property type="project" value="UniProtKB-SubCell"/>
</dbReference>